<organism evidence="2 3">
    <name type="scientific">Rhizoctonia solani</name>
    <dbReference type="NCBI Taxonomy" id="456999"/>
    <lineage>
        <taxon>Eukaryota</taxon>
        <taxon>Fungi</taxon>
        <taxon>Dikarya</taxon>
        <taxon>Basidiomycota</taxon>
        <taxon>Agaricomycotina</taxon>
        <taxon>Agaricomycetes</taxon>
        <taxon>Cantharellales</taxon>
        <taxon>Ceratobasidiaceae</taxon>
        <taxon>Rhizoctonia</taxon>
    </lineage>
</organism>
<evidence type="ECO:0000313" key="2">
    <source>
        <dbReference type="EMBL" id="KAF8678645.1"/>
    </source>
</evidence>
<dbReference type="AlphaFoldDB" id="A0A8H7H6F9"/>
<reference evidence="2" key="1">
    <citation type="submission" date="2020-09" db="EMBL/GenBank/DDBJ databases">
        <title>Comparative genome analyses of four rice-infecting Rhizoctonia solani isolates reveal extensive enrichment of homogalacturonan modification genes.</title>
        <authorList>
            <person name="Lee D.-Y."/>
            <person name="Jeon J."/>
            <person name="Kim K.-T."/>
            <person name="Cheong K."/>
            <person name="Song H."/>
            <person name="Choi G."/>
            <person name="Ko J."/>
            <person name="Opiyo S.O."/>
            <person name="Zuo S."/>
            <person name="Madhav S."/>
            <person name="Lee Y.-H."/>
            <person name="Wang G.-L."/>
        </authorList>
    </citation>
    <scope>NUCLEOTIDE SEQUENCE</scope>
    <source>
        <strain evidence="2">AG1-IA YN-7</strain>
    </source>
</reference>
<feature type="domain" description="Glutathione S-transferase UstS-like C-terminal" evidence="1">
    <location>
        <begin position="138"/>
        <end position="270"/>
    </location>
</feature>
<accession>A0A8H7H6F9</accession>
<comment type="caution">
    <text evidence="2">The sequence shown here is derived from an EMBL/GenBank/DDBJ whole genome shotgun (WGS) entry which is preliminary data.</text>
</comment>
<dbReference type="InterPro" id="IPR036282">
    <property type="entry name" value="Glutathione-S-Trfase_C_sf"/>
</dbReference>
<proteinExistence type="predicted"/>
<gene>
    <name evidence="2" type="ORF">RHS04_04896</name>
</gene>
<dbReference type="EMBL" id="JACYCC010000038">
    <property type="protein sequence ID" value="KAF8678645.1"/>
    <property type="molecule type" value="Genomic_DNA"/>
</dbReference>
<protein>
    <submittedName>
        <fullName evidence="2">Glutathione S-transferase, N-terminal domain</fullName>
    </submittedName>
</protein>
<sequence>MAATKDNPVVFYDLVGKNGISFSLNTYKTRLSLDYKGIPYRVEYLSLPDIEPKMKELGVPPSSDNHPRYTIPSKTFCMNKWAHANQNSLGRLVIADPSSETNGTPTYISDSFKIAIYLDDKYPAPKYPAIFALGTRSLQHLIVTQYFPTIGVSIGPIFAPLLPRLLDDRSTEYLNRTRGDRTKPLPDDVAAQKWEQVREKFAAFSKSLQLNDGTKDEGPFIMGNVVSFLDFAVGGMVHWIKSLEGEDSARLKDVLEWEGGRWARHWEAMKAIENKSSRVDG</sequence>
<dbReference type="SUPFAM" id="SSF47616">
    <property type="entry name" value="GST C-terminal domain-like"/>
    <property type="match status" value="1"/>
</dbReference>
<evidence type="ECO:0000259" key="1">
    <source>
        <dbReference type="Pfam" id="PF22041"/>
    </source>
</evidence>
<evidence type="ECO:0000313" key="3">
    <source>
        <dbReference type="Proteomes" id="UP000650582"/>
    </source>
</evidence>
<dbReference type="Pfam" id="PF22041">
    <property type="entry name" value="GST_C_7"/>
    <property type="match status" value="1"/>
</dbReference>
<dbReference type="Proteomes" id="UP000650582">
    <property type="component" value="Unassembled WGS sequence"/>
</dbReference>
<dbReference type="Gene3D" id="3.40.30.10">
    <property type="entry name" value="Glutaredoxin"/>
    <property type="match status" value="1"/>
</dbReference>
<dbReference type="GO" id="GO:0016740">
    <property type="term" value="F:transferase activity"/>
    <property type="evidence" value="ECO:0007669"/>
    <property type="project" value="UniProtKB-KW"/>
</dbReference>
<dbReference type="InterPro" id="IPR054416">
    <property type="entry name" value="GST_UstS-like_C"/>
</dbReference>
<dbReference type="Gene3D" id="1.20.1050.10">
    <property type="match status" value="1"/>
</dbReference>
<keyword evidence="2" id="KW-0808">Transferase</keyword>
<name>A0A8H7H6F9_9AGAM</name>